<sequence length="198" mass="23248">MLKWLFRKQISQITEYYDSKIEKANLELATERDKAQRYSDLIGIAYRVFMLHSKGAEIVGIEKNKREDLFVVRIVRESMIEFFLTGNSYPGITNRPRIYGMIYKDLMSSVRQTYIKIEDIQNEDNDIGNGSILLKYLIREAQLRDAHSIIGKLSPVDAEHFDRSEHFYKKHEFEVVFDEKRTSGSIERILKKENEGEG</sequence>
<organism evidence="1 2">
    <name type="scientific">Cohnella soli</name>
    <dbReference type="NCBI Taxonomy" id="425005"/>
    <lineage>
        <taxon>Bacteria</taxon>
        <taxon>Bacillati</taxon>
        <taxon>Bacillota</taxon>
        <taxon>Bacilli</taxon>
        <taxon>Bacillales</taxon>
        <taxon>Paenibacillaceae</taxon>
        <taxon>Cohnella</taxon>
    </lineage>
</organism>
<protein>
    <submittedName>
        <fullName evidence="1">Uncharacterized protein</fullName>
    </submittedName>
</protein>
<dbReference type="EMBL" id="JBHSMI010000012">
    <property type="protein sequence ID" value="MFC5402412.1"/>
    <property type="molecule type" value="Genomic_DNA"/>
</dbReference>
<keyword evidence="2" id="KW-1185">Reference proteome</keyword>
<name>A0ABW0HTP3_9BACL</name>
<comment type="caution">
    <text evidence="1">The sequence shown here is derived from an EMBL/GenBank/DDBJ whole genome shotgun (WGS) entry which is preliminary data.</text>
</comment>
<evidence type="ECO:0000313" key="1">
    <source>
        <dbReference type="EMBL" id="MFC5402412.1"/>
    </source>
</evidence>
<accession>A0ABW0HTP3</accession>
<proteinExistence type="predicted"/>
<reference evidence="2" key="1">
    <citation type="journal article" date="2019" name="Int. J. Syst. Evol. Microbiol.">
        <title>The Global Catalogue of Microorganisms (GCM) 10K type strain sequencing project: providing services to taxonomists for standard genome sequencing and annotation.</title>
        <authorList>
            <consortium name="The Broad Institute Genomics Platform"/>
            <consortium name="The Broad Institute Genome Sequencing Center for Infectious Disease"/>
            <person name="Wu L."/>
            <person name="Ma J."/>
        </authorList>
    </citation>
    <scope>NUCLEOTIDE SEQUENCE [LARGE SCALE GENOMIC DNA]</scope>
    <source>
        <strain evidence="2">CGMCC 1.18575</strain>
    </source>
</reference>
<evidence type="ECO:0000313" key="2">
    <source>
        <dbReference type="Proteomes" id="UP001596113"/>
    </source>
</evidence>
<gene>
    <name evidence="1" type="ORF">ACFPOF_06645</name>
</gene>
<dbReference type="Proteomes" id="UP001596113">
    <property type="component" value="Unassembled WGS sequence"/>
</dbReference>
<dbReference type="RefSeq" id="WP_378130839.1">
    <property type="nucleotide sequence ID" value="NZ_JBHSMI010000012.1"/>
</dbReference>